<comment type="similarity">
    <text evidence="1">Belongs to the nucleoside-specific channel-forming outer membrane porin (Tsx) (TC 1.B.10) family.</text>
</comment>
<feature type="chain" id="PRO_5016114840" evidence="2">
    <location>
        <begin position="23"/>
        <end position="209"/>
    </location>
</feature>
<dbReference type="InterPro" id="IPR036777">
    <property type="entry name" value="Channel_Tsx-like_sf"/>
</dbReference>
<sequence length="209" mass="23519">MKKHLLTLTLSSILAIPVVSHAEFKGGFADIGVHYLDWTSRTTEKSSTKSHKDDFGYLEFEGGANFSWGEMYGFFDWENFYNGRHNKPGSEQRYTFKNTNRIYLGDTGFNLYLHAYGTYGSANRVNFHDDMFLYGIGYNFTGSGWWFKRSLLSVIQIKPITLATTAMSPAGLQVTTLCWAARNSLLPTGTSTSLTVTLPMQRVMAVKKG</sequence>
<protein>
    <submittedName>
        <fullName evidence="3">Nucleoside-specific channel-forming protein Tsx</fullName>
    </submittedName>
</protein>
<evidence type="ECO:0000256" key="1">
    <source>
        <dbReference type="ARBA" id="ARBA00008728"/>
    </source>
</evidence>
<gene>
    <name evidence="3" type="ORF">NCTC9073_04361</name>
</gene>
<reference evidence="3 4" key="1">
    <citation type="submission" date="2018-06" db="EMBL/GenBank/DDBJ databases">
        <authorList>
            <consortium name="Pathogen Informatics"/>
            <person name="Doyle S."/>
        </authorList>
    </citation>
    <scope>NUCLEOTIDE SEQUENCE [LARGE SCALE GENOMIC DNA]</scope>
    <source>
        <strain evidence="3 4">NCTC9073</strain>
    </source>
</reference>
<dbReference type="EMBL" id="UASD01000009">
    <property type="protein sequence ID" value="SPX16580.1"/>
    <property type="molecule type" value="Genomic_DNA"/>
</dbReference>
<name>A0A2X1N8I6_ECOLX</name>
<keyword evidence="2" id="KW-0732">Signal</keyword>
<feature type="signal peptide" evidence="2">
    <location>
        <begin position="1"/>
        <end position="22"/>
    </location>
</feature>
<organism evidence="3 4">
    <name type="scientific">Escherichia coli</name>
    <dbReference type="NCBI Taxonomy" id="562"/>
    <lineage>
        <taxon>Bacteria</taxon>
        <taxon>Pseudomonadati</taxon>
        <taxon>Pseudomonadota</taxon>
        <taxon>Gammaproteobacteria</taxon>
        <taxon>Enterobacterales</taxon>
        <taxon>Enterobacteriaceae</taxon>
        <taxon>Escherichia</taxon>
    </lineage>
</organism>
<dbReference type="GO" id="GO:0009279">
    <property type="term" value="C:cell outer membrane"/>
    <property type="evidence" value="ECO:0007669"/>
    <property type="project" value="InterPro"/>
</dbReference>
<proteinExistence type="inferred from homology"/>
<dbReference type="SUPFAM" id="SSF111364">
    <property type="entry name" value="Tsx-like channel"/>
    <property type="match status" value="1"/>
</dbReference>
<evidence type="ECO:0000256" key="2">
    <source>
        <dbReference type="SAM" id="SignalP"/>
    </source>
</evidence>
<dbReference type="AlphaFoldDB" id="A0A2X1N8I6"/>
<dbReference type="Proteomes" id="UP000250780">
    <property type="component" value="Unassembled WGS sequence"/>
</dbReference>
<dbReference type="InterPro" id="IPR018013">
    <property type="entry name" value="Channel_Tsx-like"/>
</dbReference>
<evidence type="ECO:0000313" key="4">
    <source>
        <dbReference type="Proteomes" id="UP000250780"/>
    </source>
</evidence>
<accession>A0A2X1N8I6</accession>
<dbReference type="Pfam" id="PF03502">
    <property type="entry name" value="Channel_Tsx"/>
    <property type="match status" value="1"/>
</dbReference>
<evidence type="ECO:0000313" key="3">
    <source>
        <dbReference type="EMBL" id="SPX16580.1"/>
    </source>
</evidence>